<dbReference type="SUPFAM" id="SSF46785">
    <property type="entry name" value="Winged helix' DNA-binding domain"/>
    <property type="match status" value="1"/>
</dbReference>
<proteinExistence type="inferred from homology"/>
<dbReference type="PANTHER" id="PTHR30537:SF26">
    <property type="entry name" value="GLYCINE CLEAVAGE SYSTEM TRANSCRIPTIONAL ACTIVATOR"/>
    <property type="match status" value="1"/>
</dbReference>
<keyword evidence="3" id="KW-0238">DNA-binding</keyword>
<dbReference type="InterPro" id="IPR000847">
    <property type="entry name" value="LysR_HTH_N"/>
</dbReference>
<name>B7LKN7_ESCF3</name>
<accession>B7LKN7</accession>
<dbReference type="Pfam" id="PF03466">
    <property type="entry name" value="LysR_substrate"/>
    <property type="match status" value="1"/>
</dbReference>
<dbReference type="EMBL" id="CU928158">
    <property type="protein sequence ID" value="CAQ89882.1"/>
    <property type="molecule type" value="Genomic_DNA"/>
</dbReference>
<dbReference type="InterPro" id="IPR036388">
    <property type="entry name" value="WH-like_DNA-bd_sf"/>
</dbReference>
<dbReference type="GO" id="GO:0003700">
    <property type="term" value="F:DNA-binding transcription factor activity"/>
    <property type="evidence" value="ECO:0007669"/>
    <property type="project" value="InterPro"/>
</dbReference>
<dbReference type="InterPro" id="IPR005119">
    <property type="entry name" value="LysR_subst-bd"/>
</dbReference>
<keyword evidence="7" id="KW-1185">Reference proteome</keyword>
<evidence type="ECO:0000259" key="5">
    <source>
        <dbReference type="PROSITE" id="PS50931"/>
    </source>
</evidence>
<feature type="domain" description="HTH lysR-type" evidence="5">
    <location>
        <begin position="13"/>
        <end position="70"/>
    </location>
</feature>
<evidence type="ECO:0000256" key="4">
    <source>
        <dbReference type="ARBA" id="ARBA00023163"/>
    </source>
</evidence>
<evidence type="ECO:0000256" key="3">
    <source>
        <dbReference type="ARBA" id="ARBA00023125"/>
    </source>
</evidence>
<dbReference type="PROSITE" id="PS50931">
    <property type="entry name" value="HTH_LYSR"/>
    <property type="match status" value="1"/>
</dbReference>
<dbReference type="SUPFAM" id="SSF53850">
    <property type="entry name" value="Periplasmic binding protein-like II"/>
    <property type="match status" value="1"/>
</dbReference>
<evidence type="ECO:0000256" key="1">
    <source>
        <dbReference type="ARBA" id="ARBA00009437"/>
    </source>
</evidence>
<dbReference type="Gene3D" id="3.40.190.10">
    <property type="entry name" value="Periplasmic binding protein-like II"/>
    <property type="match status" value="2"/>
</dbReference>
<dbReference type="KEGG" id="efe:EFER_2383"/>
<dbReference type="AlphaFoldDB" id="B7LKN7"/>
<dbReference type="GO" id="GO:0006351">
    <property type="term" value="P:DNA-templated transcription"/>
    <property type="evidence" value="ECO:0007669"/>
    <property type="project" value="TreeGrafter"/>
</dbReference>
<evidence type="ECO:0000313" key="7">
    <source>
        <dbReference type="Proteomes" id="UP000000745"/>
    </source>
</evidence>
<evidence type="ECO:0000256" key="2">
    <source>
        <dbReference type="ARBA" id="ARBA00023015"/>
    </source>
</evidence>
<organism evidence="6 7">
    <name type="scientific">Escherichia fergusonii (strain ATCC 35469 / DSM 13698 / CCUG 18766 / IAM 14443 / JCM 21226 / LMG 7866 / NBRC 102419 / NCTC 12128 / CDC 0568-73)</name>
    <dbReference type="NCBI Taxonomy" id="585054"/>
    <lineage>
        <taxon>Bacteria</taxon>
        <taxon>Pseudomonadati</taxon>
        <taxon>Pseudomonadota</taxon>
        <taxon>Gammaproteobacteria</taxon>
        <taxon>Enterobacterales</taxon>
        <taxon>Enterobacteriaceae</taxon>
        <taxon>Escherichia</taxon>
    </lineage>
</organism>
<gene>
    <name evidence="6" type="ordered locus">EFER_2383</name>
</gene>
<sequence>MTFRDWHMRGKIPKTELLIAFEAVARYESYTRAAEDLALTQSAVFRQITALEEFLCTPLFDHAKKRITLNSAGKYYLGIIKETLHKMERDTHAIMSWQPKVQVIELAVNPTFSTHWLIPSLREFSELNPDIIVNIYSLSSVDDFLHREYDAAIMREDFCTHWAEVEFLFEEEILPVCSSTLLAPEDQKLSVKQLVSDIQLLHQSTRMNAWQEWFALSGIMHSGINKGPRYDLLSMLIAAVRSNLGVALLPRFAIQRDLDNGEMIIPCDVPIRTGNRFVLTWREEKNKSRHLQIFRDWLREKSQTTML</sequence>
<dbReference type="PANTHER" id="PTHR30537">
    <property type="entry name" value="HTH-TYPE TRANSCRIPTIONAL REGULATOR"/>
    <property type="match status" value="1"/>
</dbReference>
<dbReference type="InterPro" id="IPR058163">
    <property type="entry name" value="LysR-type_TF_proteobact-type"/>
</dbReference>
<dbReference type="Gene3D" id="1.10.10.10">
    <property type="entry name" value="Winged helix-like DNA-binding domain superfamily/Winged helix DNA-binding domain"/>
    <property type="match status" value="1"/>
</dbReference>
<dbReference type="HOGENOM" id="CLU_039613_37_1_6"/>
<dbReference type="Proteomes" id="UP000000745">
    <property type="component" value="Chromosome"/>
</dbReference>
<protein>
    <submittedName>
        <fullName evidence="6">LysR-like transcriptional regulator ( transcription regulator)</fullName>
    </submittedName>
</protein>
<dbReference type="InterPro" id="IPR036390">
    <property type="entry name" value="WH_DNA-bd_sf"/>
</dbReference>
<dbReference type="Pfam" id="PF00126">
    <property type="entry name" value="HTH_1"/>
    <property type="match status" value="1"/>
</dbReference>
<evidence type="ECO:0000313" key="6">
    <source>
        <dbReference type="EMBL" id="CAQ89882.1"/>
    </source>
</evidence>
<keyword evidence="4" id="KW-0804">Transcription</keyword>
<dbReference type="GO" id="GO:0043565">
    <property type="term" value="F:sequence-specific DNA binding"/>
    <property type="evidence" value="ECO:0007669"/>
    <property type="project" value="TreeGrafter"/>
</dbReference>
<comment type="similarity">
    <text evidence="1">Belongs to the LysR transcriptional regulatory family.</text>
</comment>
<dbReference type="PRINTS" id="PR00039">
    <property type="entry name" value="HTHLYSR"/>
</dbReference>
<reference evidence="7" key="1">
    <citation type="journal article" date="2009" name="PLoS Genet.">
        <title>Organised genome dynamics in the Escherichia coli species results in highly diverse adaptive paths.</title>
        <authorList>
            <person name="Touchon M."/>
            <person name="Hoede C."/>
            <person name="Tenaillon O."/>
            <person name="Barbe V."/>
            <person name="Baeriswyl S."/>
            <person name="Bidet P."/>
            <person name="Bingen E."/>
            <person name="Bonacorsi S."/>
            <person name="Bouchier C."/>
            <person name="Bouvet O."/>
            <person name="Calteau A."/>
            <person name="Chiapello H."/>
            <person name="Clermont O."/>
            <person name="Cruveiller S."/>
            <person name="Danchin A."/>
            <person name="Diard M."/>
            <person name="Dossat C."/>
            <person name="Karoui M.E."/>
            <person name="Frapy E."/>
            <person name="Garry L."/>
            <person name="Ghigo J.M."/>
            <person name="Gilles A.M."/>
            <person name="Johnson J."/>
            <person name="Le Bouguenec C."/>
            <person name="Lescat M."/>
            <person name="Mangenot S."/>
            <person name="Martinez-Jehanne V."/>
            <person name="Matic I."/>
            <person name="Nassif X."/>
            <person name="Oztas S."/>
            <person name="Petit M.A."/>
            <person name="Pichon C."/>
            <person name="Rouy Z."/>
            <person name="Ruf C.S."/>
            <person name="Schneider D."/>
            <person name="Tourret J."/>
            <person name="Vacherie B."/>
            <person name="Vallenet D."/>
            <person name="Medigue C."/>
            <person name="Rocha E.P.C."/>
            <person name="Denamur E."/>
        </authorList>
    </citation>
    <scope>NUCLEOTIDE SEQUENCE [LARGE SCALE GENOMIC DNA]</scope>
    <source>
        <strain evidence="7">ATCC 35469 / DSM 13698 / BCRC 15582 / CCUG 18766 / IAM 14443 / JCM 21226 / LMG 7866 / NBRC 102419 / NCTC 12128 / CDC 0568-73</strain>
    </source>
</reference>
<keyword evidence="2" id="KW-0805">Transcription regulation</keyword>